<feature type="domain" description="RCK N-terminal" evidence="2">
    <location>
        <begin position="338"/>
        <end position="459"/>
    </location>
</feature>
<dbReference type="GO" id="GO:0006813">
    <property type="term" value="P:potassium ion transport"/>
    <property type="evidence" value="ECO:0007669"/>
    <property type="project" value="InterPro"/>
</dbReference>
<dbReference type="SUPFAM" id="SSF81324">
    <property type="entry name" value="Voltage-gated potassium channels"/>
    <property type="match status" value="1"/>
</dbReference>
<keyword evidence="5" id="KW-1185">Reference proteome</keyword>
<dbReference type="Gene3D" id="3.40.50.720">
    <property type="entry name" value="NAD(P)-binding Rossmann-like Domain"/>
    <property type="match status" value="2"/>
</dbReference>
<keyword evidence="1" id="KW-0472">Membrane</keyword>
<dbReference type="GO" id="GO:0008324">
    <property type="term" value="F:monoatomic cation transmembrane transporter activity"/>
    <property type="evidence" value="ECO:0007669"/>
    <property type="project" value="InterPro"/>
</dbReference>
<feature type="transmembrane region" description="Helical" evidence="1">
    <location>
        <begin position="297"/>
        <end position="318"/>
    </location>
</feature>
<comment type="caution">
    <text evidence="4">The sequence shown here is derived from an EMBL/GenBank/DDBJ whole genome shotgun (WGS) entry which is preliminary data.</text>
</comment>
<evidence type="ECO:0000259" key="2">
    <source>
        <dbReference type="PROSITE" id="PS51201"/>
    </source>
</evidence>
<dbReference type="InterPro" id="IPR050721">
    <property type="entry name" value="Trk_Ktr_HKT_K-transport"/>
</dbReference>
<organism evidence="4 5">
    <name type="scientific">Stackebrandtia albiflava</name>
    <dbReference type="NCBI Taxonomy" id="406432"/>
    <lineage>
        <taxon>Bacteria</taxon>
        <taxon>Bacillati</taxon>
        <taxon>Actinomycetota</taxon>
        <taxon>Actinomycetes</taxon>
        <taxon>Glycomycetales</taxon>
        <taxon>Glycomycetaceae</taxon>
        <taxon>Stackebrandtia</taxon>
    </lineage>
</organism>
<feature type="transmembrane region" description="Helical" evidence="1">
    <location>
        <begin position="268"/>
        <end position="285"/>
    </location>
</feature>
<protein>
    <submittedName>
        <fullName evidence="4">Trk K+ transport system NAD-binding subunit</fullName>
    </submittedName>
</protein>
<evidence type="ECO:0000313" key="5">
    <source>
        <dbReference type="Proteomes" id="UP000321617"/>
    </source>
</evidence>
<keyword evidence="1" id="KW-0812">Transmembrane</keyword>
<dbReference type="AlphaFoldDB" id="A0A562V1J4"/>
<dbReference type="Pfam" id="PF02254">
    <property type="entry name" value="TrkA_N"/>
    <property type="match status" value="2"/>
</dbReference>
<name>A0A562V1J4_9ACTN</name>
<dbReference type="InterPro" id="IPR036291">
    <property type="entry name" value="NAD(P)-bd_dom_sf"/>
</dbReference>
<proteinExistence type="predicted"/>
<feature type="domain" description="RCK N-terminal" evidence="2">
    <location>
        <begin position="12"/>
        <end position="132"/>
    </location>
</feature>
<dbReference type="PANTHER" id="PTHR43833:SF11">
    <property type="entry name" value="VOLTAGE-GATED POTASSIUM CHANNEL KCH"/>
    <property type="match status" value="1"/>
</dbReference>
<feature type="domain" description="RCK C-terminal" evidence="3">
    <location>
        <begin position="477"/>
        <end position="559"/>
    </location>
</feature>
<dbReference type="RefSeq" id="WP_147138328.1">
    <property type="nucleotide sequence ID" value="NZ_BAABIJ010000002.1"/>
</dbReference>
<accession>A0A562V1J4</accession>
<dbReference type="PROSITE" id="PS51202">
    <property type="entry name" value="RCK_C"/>
    <property type="match status" value="1"/>
</dbReference>
<gene>
    <name evidence="4" type="ORF">LX16_2480</name>
</gene>
<dbReference type="PANTHER" id="PTHR43833">
    <property type="entry name" value="POTASSIUM CHANNEL PROTEIN 2-RELATED-RELATED"/>
    <property type="match status" value="1"/>
</dbReference>
<dbReference type="InterPro" id="IPR003148">
    <property type="entry name" value="RCK_N"/>
</dbReference>
<keyword evidence="1" id="KW-1133">Transmembrane helix</keyword>
<feature type="transmembrane region" description="Helical" evidence="1">
    <location>
        <begin position="237"/>
        <end position="256"/>
    </location>
</feature>
<sequence length="564" mass="60956">MSPVSLRRNAFRDHVIVCGDDGMTFRLVEELVYRRGENVTVVLPSRRRNHGPQISRVPTVRVVENDRLDEDAFSAARIGTAKALALMVQDDVGNIHAALRALEITDVRIVVRVYNTNLGNRIEGLLGDCVLLSDASMASPTFVAAALGEVEPRYLPIADRTLYVTTAELARRIPGPSWTITTTESRGVLLPGPEREPGLAITAAVRRPRALRTTRHRVRRLVTRFWDELREILDRKLRFVTVSLVLVILLGTLLIWQFHNDRPGVPDISWITAGYVALLAAAGGIDPDLAAPAAEKLAHTIVAFAGVLLVPVFTASIVENMVGRRIATQEGRLRGPVSDHVIVIGLGNVGIQVATQLHNLGVPVVAVERDGRSRGVEAARSQGIPVVLGDASHSETLHNAQVRTCRSLVAVTSNDIVNLEAALHARRLRPELRTVLRLFEPDLANRVHDTFGIGATLSVAGVAAAEFAAAMTDRNVKGTIPLGRMLLLVGEITVGAGSIFDGAAISEIDVDEQVRVLAVCRPGRTEWRPDPARRLRSGETLLVLATRPGLAGMVADAAAPVAQE</sequence>
<evidence type="ECO:0000256" key="1">
    <source>
        <dbReference type="SAM" id="Phobius"/>
    </source>
</evidence>
<evidence type="ECO:0000259" key="3">
    <source>
        <dbReference type="PROSITE" id="PS51202"/>
    </source>
</evidence>
<reference evidence="4 5" key="1">
    <citation type="journal article" date="2013" name="Stand. Genomic Sci.">
        <title>Genomic Encyclopedia of Type Strains, Phase I: The one thousand microbial genomes (KMG-I) project.</title>
        <authorList>
            <person name="Kyrpides N.C."/>
            <person name="Woyke T."/>
            <person name="Eisen J.A."/>
            <person name="Garrity G."/>
            <person name="Lilburn T.G."/>
            <person name="Beck B.J."/>
            <person name="Whitman W.B."/>
            <person name="Hugenholtz P."/>
            <person name="Klenk H.P."/>
        </authorList>
    </citation>
    <scope>NUCLEOTIDE SEQUENCE [LARGE SCALE GENOMIC DNA]</scope>
    <source>
        <strain evidence="4 5">DSM 45044</strain>
    </source>
</reference>
<dbReference type="EMBL" id="VLLL01000006">
    <property type="protein sequence ID" value="TWJ11748.1"/>
    <property type="molecule type" value="Genomic_DNA"/>
</dbReference>
<dbReference type="SUPFAM" id="SSF51735">
    <property type="entry name" value="NAD(P)-binding Rossmann-fold domains"/>
    <property type="match status" value="2"/>
</dbReference>
<dbReference type="SUPFAM" id="SSF116726">
    <property type="entry name" value="TrkA C-terminal domain-like"/>
    <property type="match status" value="1"/>
</dbReference>
<dbReference type="Proteomes" id="UP000321617">
    <property type="component" value="Unassembled WGS sequence"/>
</dbReference>
<dbReference type="InterPro" id="IPR036721">
    <property type="entry name" value="RCK_C_sf"/>
</dbReference>
<dbReference type="InterPro" id="IPR006037">
    <property type="entry name" value="RCK_C"/>
</dbReference>
<evidence type="ECO:0000313" key="4">
    <source>
        <dbReference type="EMBL" id="TWJ11748.1"/>
    </source>
</evidence>
<dbReference type="Gene3D" id="3.30.70.1450">
    <property type="entry name" value="Regulator of K+ conductance, C-terminal domain"/>
    <property type="match status" value="1"/>
</dbReference>
<dbReference type="OrthoDB" id="440986at2"/>
<dbReference type="PROSITE" id="PS51201">
    <property type="entry name" value="RCK_N"/>
    <property type="match status" value="2"/>
</dbReference>